<dbReference type="GO" id="GO:0009251">
    <property type="term" value="P:glucan catabolic process"/>
    <property type="evidence" value="ECO:0007669"/>
    <property type="project" value="TreeGrafter"/>
</dbReference>
<evidence type="ECO:0000256" key="5">
    <source>
        <dbReference type="RuleBase" id="RU361153"/>
    </source>
</evidence>
<dbReference type="InterPro" id="IPR050386">
    <property type="entry name" value="Glycosyl_hydrolase_5"/>
</dbReference>
<dbReference type="InterPro" id="IPR017853">
    <property type="entry name" value="GH"/>
</dbReference>
<dbReference type="InterPro" id="IPR001547">
    <property type="entry name" value="Glyco_hydro_5"/>
</dbReference>
<dbReference type="PANTHER" id="PTHR31297:SF8">
    <property type="entry name" value="GLYCOSIDE HYDROLASE FAMILY 5 DOMAIN-CONTAINING PROTEIN"/>
    <property type="match status" value="1"/>
</dbReference>
<keyword evidence="4" id="KW-0961">Cell wall biogenesis/degradation</keyword>
<proteinExistence type="inferred from homology"/>
<accession>A0A2S6BR17</accession>
<keyword evidence="2 5" id="KW-0378">Hydrolase</keyword>
<dbReference type="GO" id="GO:0071555">
    <property type="term" value="P:cell wall organization"/>
    <property type="evidence" value="ECO:0007669"/>
    <property type="project" value="UniProtKB-KW"/>
</dbReference>
<feature type="chain" id="PRO_5015523284" description="Glycoside hydrolase family 5 domain-containing protein" evidence="6">
    <location>
        <begin position="19"/>
        <end position="418"/>
    </location>
</feature>
<organism evidence="8 9">
    <name type="scientific">Cercospora berteroae</name>
    <dbReference type="NCBI Taxonomy" id="357750"/>
    <lineage>
        <taxon>Eukaryota</taxon>
        <taxon>Fungi</taxon>
        <taxon>Dikarya</taxon>
        <taxon>Ascomycota</taxon>
        <taxon>Pezizomycotina</taxon>
        <taxon>Dothideomycetes</taxon>
        <taxon>Dothideomycetidae</taxon>
        <taxon>Mycosphaerellales</taxon>
        <taxon>Mycosphaerellaceae</taxon>
        <taxon>Cercospora</taxon>
    </lineage>
</organism>
<dbReference type="Gene3D" id="3.20.20.80">
    <property type="entry name" value="Glycosidases"/>
    <property type="match status" value="1"/>
</dbReference>
<keyword evidence="3 5" id="KW-0326">Glycosidase</keyword>
<sequence>MLFKNTLLALCIAATASAAPSINKRAPSGFNWGNEKVRGLNIGGWLLLEPWITPSIFENVDPDGSRGIVDEYTLTRSLGAQQAYDRYLRRHWETWCTWQDFKKIKDSGFNLVRIPIGYWAYDNSDSPYASGAAVFIDAAIDWARSLGLKVMIDLHGAPGSQNGFDNSGQKMATPTWTQGNTVAKTLRVLKTIQMKYGDSKYDDVLAGIQLLNEPLTPALDINVVRQFTYDGFYQQRDYSLSRVVVFHDGFQPTSYWNGMLTPNDNNAQNVVIDHHEYQVFSPELNALSPAQHRNYVCSNAPAWNGADKWTIIGEWSGAMTDCAKYLNGYRIGARYDGSFPGSYYIGSCNNQNMKAWSQQQRDDTRSFIQTQIAAYEKYTQGWIFWNFKAENAPEWNAFALLDAGLFPRPGTELSSSCP</sequence>
<reference evidence="9" key="1">
    <citation type="journal article" date="2017" name="bioRxiv">
        <title>Conservation of a gene cluster reveals novel cercosporin biosynthetic mechanisms and extends production to the genus Colletotrichum.</title>
        <authorList>
            <person name="de Jonge R."/>
            <person name="Ebert M.K."/>
            <person name="Huitt-Roehl C.R."/>
            <person name="Pal P."/>
            <person name="Suttle J.C."/>
            <person name="Spanner R.E."/>
            <person name="Neubauer J.D."/>
            <person name="Jurick W.M.II."/>
            <person name="Stott K.A."/>
            <person name="Secor G.A."/>
            <person name="Thomma B.P.H.J."/>
            <person name="Van de Peer Y."/>
            <person name="Townsend C.A."/>
            <person name="Bolton M.D."/>
        </authorList>
    </citation>
    <scope>NUCLEOTIDE SEQUENCE [LARGE SCALE GENOMIC DNA]</scope>
    <source>
        <strain evidence="9">CBS538.71</strain>
    </source>
</reference>
<dbReference type="Proteomes" id="UP000237631">
    <property type="component" value="Unassembled WGS sequence"/>
</dbReference>
<dbReference type="GO" id="GO:0005576">
    <property type="term" value="C:extracellular region"/>
    <property type="evidence" value="ECO:0007669"/>
    <property type="project" value="TreeGrafter"/>
</dbReference>
<evidence type="ECO:0000259" key="7">
    <source>
        <dbReference type="Pfam" id="PF00150"/>
    </source>
</evidence>
<protein>
    <recommendedName>
        <fullName evidence="7">Glycoside hydrolase family 5 domain-containing protein</fullName>
    </recommendedName>
</protein>
<comment type="similarity">
    <text evidence="1 5">Belongs to the glycosyl hydrolase 5 (cellulase A) family.</text>
</comment>
<evidence type="ECO:0000256" key="6">
    <source>
        <dbReference type="SAM" id="SignalP"/>
    </source>
</evidence>
<name>A0A2S6BR17_9PEZI</name>
<dbReference type="STRING" id="357750.A0A2S6BR17"/>
<keyword evidence="6" id="KW-0732">Signal</keyword>
<dbReference type="GO" id="GO:0004338">
    <property type="term" value="F:glucan exo-1,3-beta-glucosidase activity"/>
    <property type="evidence" value="ECO:0007669"/>
    <property type="project" value="TreeGrafter"/>
</dbReference>
<dbReference type="GO" id="GO:0009986">
    <property type="term" value="C:cell surface"/>
    <property type="evidence" value="ECO:0007669"/>
    <property type="project" value="TreeGrafter"/>
</dbReference>
<dbReference type="OrthoDB" id="62120at2759"/>
<evidence type="ECO:0000313" key="9">
    <source>
        <dbReference type="Proteomes" id="UP000237631"/>
    </source>
</evidence>
<evidence type="ECO:0000313" key="8">
    <source>
        <dbReference type="EMBL" id="PPJ49919.1"/>
    </source>
</evidence>
<evidence type="ECO:0000256" key="2">
    <source>
        <dbReference type="ARBA" id="ARBA00022801"/>
    </source>
</evidence>
<feature type="signal peptide" evidence="6">
    <location>
        <begin position="1"/>
        <end position="18"/>
    </location>
</feature>
<dbReference type="Pfam" id="PF00150">
    <property type="entry name" value="Cellulase"/>
    <property type="match status" value="1"/>
</dbReference>
<gene>
    <name evidence="8" type="ORF">CBER1_04697</name>
</gene>
<feature type="domain" description="Glycoside hydrolase family 5" evidence="7">
    <location>
        <begin position="92"/>
        <end position="321"/>
    </location>
</feature>
<evidence type="ECO:0000256" key="4">
    <source>
        <dbReference type="ARBA" id="ARBA00023316"/>
    </source>
</evidence>
<dbReference type="SUPFAM" id="SSF51445">
    <property type="entry name" value="(Trans)glycosidases"/>
    <property type="match status" value="1"/>
</dbReference>
<dbReference type="AlphaFoldDB" id="A0A2S6BR17"/>
<keyword evidence="9" id="KW-1185">Reference proteome</keyword>
<evidence type="ECO:0000256" key="3">
    <source>
        <dbReference type="ARBA" id="ARBA00023295"/>
    </source>
</evidence>
<dbReference type="EMBL" id="PNEN01001796">
    <property type="protein sequence ID" value="PPJ49919.1"/>
    <property type="molecule type" value="Genomic_DNA"/>
</dbReference>
<dbReference type="PANTHER" id="PTHR31297">
    <property type="entry name" value="GLUCAN ENDO-1,6-BETA-GLUCOSIDASE B"/>
    <property type="match status" value="1"/>
</dbReference>
<evidence type="ECO:0000256" key="1">
    <source>
        <dbReference type="ARBA" id="ARBA00005641"/>
    </source>
</evidence>
<comment type="caution">
    <text evidence="8">The sequence shown here is derived from an EMBL/GenBank/DDBJ whole genome shotgun (WGS) entry which is preliminary data.</text>
</comment>